<reference evidence="1 2" key="1">
    <citation type="submission" date="2016-11" db="EMBL/GenBank/DDBJ databases">
        <authorList>
            <person name="Jaros S."/>
            <person name="Januszkiewicz K."/>
            <person name="Wedrychowicz H."/>
        </authorList>
    </citation>
    <scope>NUCLEOTIDE SEQUENCE [LARGE SCALE GENOMIC DNA]</scope>
    <source>
        <strain evidence="1 2">DSM 16112</strain>
    </source>
</reference>
<dbReference type="Proteomes" id="UP000184327">
    <property type="component" value="Unassembled WGS sequence"/>
</dbReference>
<organism evidence="1 2">
    <name type="scientific">Lampropedia hyalina DSM 16112</name>
    <dbReference type="NCBI Taxonomy" id="1122156"/>
    <lineage>
        <taxon>Bacteria</taxon>
        <taxon>Pseudomonadati</taxon>
        <taxon>Pseudomonadota</taxon>
        <taxon>Betaproteobacteria</taxon>
        <taxon>Burkholderiales</taxon>
        <taxon>Comamonadaceae</taxon>
        <taxon>Lampropedia</taxon>
    </lineage>
</organism>
<dbReference type="RefSeq" id="WP_073354772.1">
    <property type="nucleotide sequence ID" value="NZ_FQUZ01000006.1"/>
</dbReference>
<dbReference type="EMBL" id="FQUZ01000006">
    <property type="protein sequence ID" value="SHE72732.1"/>
    <property type="molecule type" value="Genomic_DNA"/>
</dbReference>
<dbReference type="OrthoDB" id="7009233at2"/>
<accession>A0A1M4VVF4</accession>
<gene>
    <name evidence="1" type="ORF">SAMN02745117_00736</name>
</gene>
<protein>
    <submittedName>
        <fullName evidence="1">Uncharacterized protein</fullName>
    </submittedName>
</protein>
<proteinExistence type="predicted"/>
<keyword evidence="2" id="KW-1185">Reference proteome</keyword>
<dbReference type="AlphaFoldDB" id="A0A1M4VVF4"/>
<name>A0A1M4VVF4_9BURK</name>
<sequence length="213" mass="23562">MNAPFPTRSKLTHHFVPGLRFDTNLEVLDTEGIWQPWFPEESDCSLQIHSISEWFVAQQAVRILTGQWPTLSEQVTAAPHPSPCAAWLQEQLPHHCVQEQAPQTNWPLAVQQCFDGGGMALLCLALPGAVRWMLVPGIEVSGEQCLCSLLTLDPALPTPWACGYNVRLSLAHPPVATPLRPDTLHPQVIYRTCDGNRLNALVEKVLAITPQPT</sequence>
<evidence type="ECO:0000313" key="1">
    <source>
        <dbReference type="EMBL" id="SHE72732.1"/>
    </source>
</evidence>
<evidence type="ECO:0000313" key="2">
    <source>
        <dbReference type="Proteomes" id="UP000184327"/>
    </source>
</evidence>